<evidence type="ECO:0000313" key="4">
    <source>
        <dbReference type="Proteomes" id="UP000076962"/>
    </source>
</evidence>
<dbReference type="PRINTS" id="PR00080">
    <property type="entry name" value="SDRFAMILY"/>
</dbReference>
<dbReference type="PROSITE" id="PS00061">
    <property type="entry name" value="ADH_SHORT"/>
    <property type="match status" value="1"/>
</dbReference>
<dbReference type="PRINTS" id="PR00081">
    <property type="entry name" value="GDHRDH"/>
</dbReference>
<name>A0A176S5S8_9GAMM</name>
<proteinExistence type="inferred from homology"/>
<dbReference type="InterPro" id="IPR002347">
    <property type="entry name" value="SDR_fam"/>
</dbReference>
<gene>
    <name evidence="3" type="ORF">THIOM_000964</name>
</gene>
<dbReference type="PANTHER" id="PTHR43391:SF12">
    <property type="entry name" value="OXIDOREDUCTASE EPHD-RELATED"/>
    <property type="match status" value="1"/>
</dbReference>
<dbReference type="Pfam" id="PF00106">
    <property type="entry name" value="adh_short"/>
    <property type="match status" value="1"/>
</dbReference>
<dbReference type="Proteomes" id="UP000076962">
    <property type="component" value="Unassembled WGS sequence"/>
</dbReference>
<dbReference type="CDD" id="cd05233">
    <property type="entry name" value="SDR_c"/>
    <property type="match status" value="1"/>
</dbReference>
<evidence type="ECO:0000313" key="3">
    <source>
        <dbReference type="EMBL" id="OAD23209.1"/>
    </source>
</evidence>
<dbReference type="GO" id="GO:0016491">
    <property type="term" value="F:oxidoreductase activity"/>
    <property type="evidence" value="ECO:0007669"/>
    <property type="project" value="UniProtKB-KW"/>
</dbReference>
<keyword evidence="2" id="KW-0560">Oxidoreductase</keyword>
<keyword evidence="4" id="KW-1185">Reference proteome</keyword>
<dbReference type="InterPro" id="IPR020904">
    <property type="entry name" value="Sc_DH/Rdtase_CS"/>
</dbReference>
<evidence type="ECO:0000256" key="2">
    <source>
        <dbReference type="ARBA" id="ARBA00023002"/>
    </source>
</evidence>
<dbReference type="InterPro" id="IPR036291">
    <property type="entry name" value="NAD(P)-bd_dom_sf"/>
</dbReference>
<organism evidence="3 4">
    <name type="scientific">Candidatus Thiomargarita nelsonii</name>
    <dbReference type="NCBI Taxonomy" id="1003181"/>
    <lineage>
        <taxon>Bacteria</taxon>
        <taxon>Pseudomonadati</taxon>
        <taxon>Pseudomonadota</taxon>
        <taxon>Gammaproteobacteria</taxon>
        <taxon>Thiotrichales</taxon>
        <taxon>Thiotrichaceae</taxon>
        <taxon>Thiomargarita</taxon>
    </lineage>
</organism>
<dbReference type="AlphaFoldDB" id="A0A176S5S8"/>
<comment type="similarity">
    <text evidence="1">Belongs to the short-chain dehydrogenases/reductases (SDR) family.</text>
</comment>
<accession>A0A176S5S8</accession>
<evidence type="ECO:0000256" key="1">
    <source>
        <dbReference type="ARBA" id="ARBA00006484"/>
    </source>
</evidence>
<dbReference type="SUPFAM" id="SSF51735">
    <property type="entry name" value="NAD(P)-binding Rossmann-fold domains"/>
    <property type="match status" value="1"/>
</dbReference>
<dbReference type="Gene3D" id="3.40.50.720">
    <property type="entry name" value="NAD(P)-binding Rossmann-like Domain"/>
    <property type="match status" value="1"/>
</dbReference>
<dbReference type="PANTHER" id="PTHR43391">
    <property type="entry name" value="RETINOL DEHYDROGENASE-RELATED"/>
    <property type="match status" value="1"/>
</dbReference>
<dbReference type="EMBL" id="LUTY01000491">
    <property type="protein sequence ID" value="OAD23209.1"/>
    <property type="molecule type" value="Genomic_DNA"/>
</dbReference>
<reference evidence="3 4" key="1">
    <citation type="submission" date="2016-05" db="EMBL/GenBank/DDBJ databases">
        <title>Single-cell genome of chain-forming Candidatus Thiomargarita nelsonii and comparison to other large sulfur-oxidizing bacteria.</title>
        <authorList>
            <person name="Winkel M."/>
            <person name="Salman V."/>
            <person name="Woyke T."/>
            <person name="Schulz-Vogt H."/>
            <person name="Richter M."/>
            <person name="Flood B."/>
            <person name="Bailey J."/>
            <person name="Amann R."/>
            <person name="Mussmann M."/>
        </authorList>
    </citation>
    <scope>NUCLEOTIDE SEQUENCE [LARGE SCALE GENOMIC DNA]</scope>
    <source>
        <strain evidence="3 4">THI036</strain>
    </source>
</reference>
<comment type="caution">
    <text evidence="3">The sequence shown here is derived from an EMBL/GenBank/DDBJ whole genome shotgun (WGS) entry which is preliminary data.</text>
</comment>
<sequence length="176" mass="19861">MNNAGFGVCGRFDETDIKEEVGMIQLHAIALVELTKFFVRDMLDRKKGKILNIASLAAFQPMPFFNVYAATKAFVLSFSESLASELQGTGVTVSVFCPGAFQSGFQQRARLENVPIYQGKLPTAEEIAEIGYREMKKNKRVIIPEWKFKILLFIARFLPRNVVTQTNKSLMTKRNS</sequence>
<protein>
    <submittedName>
        <fullName evidence="3">Short-chain dehydrogenase/reductase SDR</fullName>
    </submittedName>
</protein>